<evidence type="ECO:0000313" key="3">
    <source>
        <dbReference type="Proteomes" id="UP000596742"/>
    </source>
</evidence>
<dbReference type="InterPro" id="IPR016187">
    <property type="entry name" value="CTDL_fold"/>
</dbReference>
<name>A0A8B6F0R7_MYTGA</name>
<feature type="chain" id="PRO_5032474947" evidence="1">
    <location>
        <begin position="21"/>
        <end position="79"/>
    </location>
</feature>
<dbReference type="OrthoDB" id="6271941at2759"/>
<gene>
    <name evidence="2" type="ORF">MGAL_10B085535</name>
</gene>
<evidence type="ECO:0000313" key="2">
    <source>
        <dbReference type="EMBL" id="VDI41655.1"/>
    </source>
</evidence>
<dbReference type="AlphaFoldDB" id="A0A8B6F0R7"/>
<keyword evidence="3" id="KW-1185">Reference proteome</keyword>
<dbReference type="EMBL" id="UYJE01005922">
    <property type="protein sequence ID" value="VDI41655.1"/>
    <property type="molecule type" value="Genomic_DNA"/>
</dbReference>
<dbReference type="Gene3D" id="3.10.100.10">
    <property type="entry name" value="Mannose-Binding Protein A, subunit A"/>
    <property type="match status" value="1"/>
</dbReference>
<dbReference type="Proteomes" id="UP000596742">
    <property type="component" value="Unassembled WGS sequence"/>
</dbReference>
<feature type="signal peptide" evidence="1">
    <location>
        <begin position="1"/>
        <end position="20"/>
    </location>
</feature>
<accession>A0A8B6F0R7</accession>
<proteinExistence type="predicted"/>
<reference evidence="2" key="1">
    <citation type="submission" date="2018-11" db="EMBL/GenBank/DDBJ databases">
        <authorList>
            <person name="Alioto T."/>
            <person name="Alioto T."/>
        </authorList>
    </citation>
    <scope>NUCLEOTIDE SEQUENCE</scope>
</reference>
<dbReference type="InterPro" id="IPR016186">
    <property type="entry name" value="C-type_lectin-like/link_sf"/>
</dbReference>
<keyword evidence="1" id="KW-0732">Signal</keyword>
<evidence type="ECO:0000256" key="1">
    <source>
        <dbReference type="SAM" id="SignalP"/>
    </source>
</evidence>
<comment type="caution">
    <text evidence="2">The sequence shown here is derived from an EMBL/GenBank/DDBJ whole genome shotgun (WGS) entry which is preliminary data.</text>
</comment>
<sequence>MGAIGILTLVLCAIFPLVASISKVDETVIDTLKQVREQLTSIENKLKKKTCEPGWLKYKGSCYFFSKNSKTWINAEVNT</sequence>
<protein>
    <submittedName>
        <fullName evidence="2">Uncharacterized protein</fullName>
    </submittedName>
</protein>
<organism evidence="2 3">
    <name type="scientific">Mytilus galloprovincialis</name>
    <name type="common">Mediterranean mussel</name>
    <dbReference type="NCBI Taxonomy" id="29158"/>
    <lineage>
        <taxon>Eukaryota</taxon>
        <taxon>Metazoa</taxon>
        <taxon>Spiralia</taxon>
        <taxon>Lophotrochozoa</taxon>
        <taxon>Mollusca</taxon>
        <taxon>Bivalvia</taxon>
        <taxon>Autobranchia</taxon>
        <taxon>Pteriomorphia</taxon>
        <taxon>Mytilida</taxon>
        <taxon>Mytiloidea</taxon>
        <taxon>Mytilidae</taxon>
        <taxon>Mytilinae</taxon>
        <taxon>Mytilus</taxon>
    </lineage>
</organism>
<dbReference type="SUPFAM" id="SSF56436">
    <property type="entry name" value="C-type lectin-like"/>
    <property type="match status" value="1"/>
</dbReference>